<keyword evidence="8 13" id="KW-0521">NADP</keyword>
<dbReference type="PRINTS" id="PR00419">
    <property type="entry name" value="ADXRDTASE"/>
</dbReference>
<dbReference type="PIRSF" id="PIRSF000362">
    <property type="entry name" value="FNR"/>
    <property type="match status" value="1"/>
</dbReference>
<evidence type="ECO:0000256" key="13">
    <source>
        <dbReference type="PIRSR" id="PIRSR000362-2"/>
    </source>
</evidence>
<dbReference type="PANTHER" id="PTHR48467:SF1">
    <property type="entry name" value="GLUTAMATE SYNTHASE 1 [NADH], CHLOROPLASTIC-LIKE"/>
    <property type="match status" value="1"/>
</dbReference>
<dbReference type="Proteomes" id="UP001174909">
    <property type="component" value="Unassembled WGS sequence"/>
</dbReference>
<feature type="binding site" evidence="13">
    <location>
        <begin position="192"/>
        <end position="193"/>
    </location>
    <ligand>
        <name>NADP(+)</name>
        <dbReference type="ChEBI" id="CHEBI:58349"/>
    </ligand>
</feature>
<evidence type="ECO:0000256" key="3">
    <source>
        <dbReference type="ARBA" id="ARBA00008312"/>
    </source>
</evidence>
<dbReference type="PANTHER" id="PTHR48467">
    <property type="entry name" value="GLUTAMATE SYNTHASE 1 [NADH], CHLOROPLASTIC-LIKE"/>
    <property type="match status" value="1"/>
</dbReference>
<reference evidence="14" key="1">
    <citation type="submission" date="2023-03" db="EMBL/GenBank/DDBJ databases">
        <authorList>
            <person name="Steffen K."/>
            <person name="Cardenas P."/>
        </authorList>
    </citation>
    <scope>NUCLEOTIDE SEQUENCE</scope>
</reference>
<comment type="similarity">
    <text evidence="3">Belongs to the ferredoxin--NADP reductase type 1 family.</text>
</comment>
<evidence type="ECO:0000256" key="6">
    <source>
        <dbReference type="ARBA" id="ARBA00022630"/>
    </source>
</evidence>
<comment type="pathway">
    <text evidence="2">Steroid metabolism; cholesterol metabolism.</text>
</comment>
<name>A0AA35WMF9_GEOBA</name>
<accession>A0AA35WMF9</accession>
<feature type="binding site" evidence="12">
    <location>
        <begin position="328"/>
        <end position="330"/>
    </location>
    <ligand>
        <name>FAD</name>
        <dbReference type="ChEBI" id="CHEBI:57692"/>
    </ligand>
</feature>
<keyword evidence="6" id="KW-0285">Flavoprotein</keyword>
<proteinExistence type="inferred from homology"/>
<evidence type="ECO:0000313" key="14">
    <source>
        <dbReference type="EMBL" id="CAI8022271.1"/>
    </source>
</evidence>
<evidence type="ECO:0000256" key="9">
    <source>
        <dbReference type="ARBA" id="ARBA00023002"/>
    </source>
</evidence>
<feature type="binding site" evidence="13">
    <location>
        <position position="328"/>
    </location>
    <ligand>
        <name>NADP(+)</name>
        <dbReference type="ChEBI" id="CHEBI:58349"/>
    </ligand>
</feature>
<evidence type="ECO:0000256" key="8">
    <source>
        <dbReference type="ARBA" id="ARBA00022857"/>
    </source>
</evidence>
<keyword evidence="7 12" id="KW-0274">FAD</keyword>
<dbReference type="AlphaFoldDB" id="A0AA35WMF9"/>
<protein>
    <recommendedName>
        <fullName evidence="5">NADPH:adrenodoxin oxidoreductase, mitochondrial</fullName>
        <ecNumber evidence="4">1.18.1.6</ecNumber>
    </recommendedName>
    <alternativeName>
        <fullName evidence="10">Ferredoxin--NADP(+) reductase</fullName>
    </alternativeName>
</protein>
<comment type="catalytic activity">
    <reaction evidence="11">
        <text>2 reduced [adrenodoxin] + NADP(+) + H(+) = 2 oxidized [adrenodoxin] + NADPH</text>
        <dbReference type="Rhea" id="RHEA:42312"/>
        <dbReference type="Rhea" id="RHEA-COMP:9998"/>
        <dbReference type="Rhea" id="RHEA-COMP:9999"/>
        <dbReference type="ChEBI" id="CHEBI:15378"/>
        <dbReference type="ChEBI" id="CHEBI:33737"/>
        <dbReference type="ChEBI" id="CHEBI:33738"/>
        <dbReference type="ChEBI" id="CHEBI:57783"/>
        <dbReference type="ChEBI" id="CHEBI:58349"/>
        <dbReference type="EC" id="1.18.1.6"/>
    </reaction>
</comment>
<keyword evidence="15" id="KW-1185">Reference proteome</keyword>
<organism evidence="14 15">
    <name type="scientific">Geodia barretti</name>
    <name type="common">Barrett's horny sponge</name>
    <dbReference type="NCBI Taxonomy" id="519541"/>
    <lineage>
        <taxon>Eukaryota</taxon>
        <taxon>Metazoa</taxon>
        <taxon>Porifera</taxon>
        <taxon>Demospongiae</taxon>
        <taxon>Heteroscleromorpha</taxon>
        <taxon>Tetractinellida</taxon>
        <taxon>Astrophorina</taxon>
        <taxon>Geodiidae</taxon>
        <taxon>Geodia</taxon>
    </lineage>
</organism>
<evidence type="ECO:0000256" key="5">
    <source>
        <dbReference type="ARBA" id="ARBA00016287"/>
    </source>
</evidence>
<sequence length="413" mass="45556">MRIAVFGSGPTGFYATDHLFKAAGVTVEVDLYDRLPTPYGLVRGGVAPDHQKIKSVTRAYERTAQNPRFRFYGGVEFGSDIRLADVRRHYHAVIYCVGAQVDRAMRIPGESLGRSHAATEFVAWYNGHPDYRDREFDLSQESVAVVGVGNVAVDVCRVLARSVDELKTTDIADYALEQLAESRIREIHMLGRRGPAQAAFSNPEIKELGELEGADIRVFEEEAALDAVSQEWVDSGADRSAPRKVEILQQYAADERSGKSRTLTVRFLVSPVELIAGEDGAVTRVKLVKNELYRNERGTVRPRATDHFEDLAAGLGISVPLVKRGPTGVIGTNKADALETVRVLLEDVAAGKHWEPESPSAESAERFVAERAPTYFSFADWKALDALEVARGKAEGRPRVKFVSVEEMQAAIR</sequence>
<evidence type="ECO:0000256" key="2">
    <source>
        <dbReference type="ARBA" id="ARBA00004731"/>
    </source>
</evidence>
<comment type="caution">
    <text evidence="14">The sequence shown here is derived from an EMBL/GenBank/DDBJ whole genome shotgun (WGS) entry which is preliminary data.</text>
</comment>
<dbReference type="InterPro" id="IPR055275">
    <property type="entry name" value="Ferredox_Rdtase"/>
</dbReference>
<evidence type="ECO:0000256" key="11">
    <source>
        <dbReference type="ARBA" id="ARBA00048933"/>
    </source>
</evidence>
<dbReference type="InterPro" id="IPR021163">
    <property type="entry name" value="Ferredox_Rdtase_adrenod"/>
</dbReference>
<evidence type="ECO:0000256" key="10">
    <source>
        <dbReference type="ARBA" id="ARBA00030202"/>
    </source>
</evidence>
<feature type="binding site" evidence="12">
    <location>
        <position position="41"/>
    </location>
    <ligand>
        <name>FAD</name>
        <dbReference type="ChEBI" id="CHEBI:57692"/>
    </ligand>
</feature>
<evidence type="ECO:0000256" key="12">
    <source>
        <dbReference type="PIRSR" id="PIRSR000362-1"/>
    </source>
</evidence>
<dbReference type="Gene3D" id="3.50.50.60">
    <property type="entry name" value="FAD/NAD(P)-binding domain"/>
    <property type="match status" value="1"/>
</dbReference>
<dbReference type="EMBL" id="CASHTH010001945">
    <property type="protein sequence ID" value="CAI8022271.1"/>
    <property type="molecule type" value="Genomic_DNA"/>
</dbReference>
<dbReference type="GO" id="GO:0016491">
    <property type="term" value="F:oxidoreductase activity"/>
    <property type="evidence" value="ECO:0007669"/>
    <property type="project" value="UniProtKB-KW"/>
</dbReference>
<dbReference type="InterPro" id="IPR036188">
    <property type="entry name" value="FAD/NAD-bd_sf"/>
</dbReference>
<comment type="cofactor">
    <cofactor evidence="1 12">
        <name>FAD</name>
        <dbReference type="ChEBI" id="CHEBI:57692"/>
    </cofactor>
</comment>
<gene>
    <name evidence="14" type="ORF">GBAR_LOCUS13095</name>
</gene>
<keyword evidence="9" id="KW-0560">Oxidoreductase</keyword>
<dbReference type="EC" id="1.18.1.6" evidence="4"/>
<evidence type="ECO:0000256" key="4">
    <source>
        <dbReference type="ARBA" id="ARBA00013219"/>
    </source>
</evidence>
<evidence type="ECO:0000313" key="15">
    <source>
        <dbReference type="Proteomes" id="UP001174909"/>
    </source>
</evidence>
<evidence type="ECO:0000256" key="7">
    <source>
        <dbReference type="ARBA" id="ARBA00022827"/>
    </source>
</evidence>
<dbReference type="SUPFAM" id="SSF51971">
    <property type="entry name" value="Nucleotide-binding domain"/>
    <property type="match status" value="1"/>
</dbReference>
<evidence type="ECO:0000256" key="1">
    <source>
        <dbReference type="ARBA" id="ARBA00001974"/>
    </source>
</evidence>
<feature type="binding site" evidence="13">
    <location>
        <position position="204"/>
    </location>
    <ligand>
        <name>NADP(+)</name>
        <dbReference type="ChEBI" id="CHEBI:58349"/>
    </ligand>
</feature>